<dbReference type="EMBL" id="CP095855">
    <property type="protein sequence ID" value="UPK67270.1"/>
    <property type="molecule type" value="Genomic_DNA"/>
</dbReference>
<proteinExistence type="predicted"/>
<name>A0ABY4HUJ3_CHIFI</name>
<keyword evidence="2" id="KW-1185">Reference proteome</keyword>
<dbReference type="Gene3D" id="2.60.120.620">
    <property type="entry name" value="q2cbj1_9rhob like domain"/>
    <property type="match status" value="1"/>
</dbReference>
<protein>
    <recommendedName>
        <fullName evidence="3">Phytanoyl-CoA dioxygenase (PhyH)</fullName>
    </recommendedName>
</protein>
<dbReference type="Proteomes" id="UP000830198">
    <property type="component" value="Chromosome"/>
</dbReference>
<accession>A0ABY4HUJ3</accession>
<sequence length="261" mass="29177">MSNILSEKEVEQFITEGFIRIDNAFPPNVAEAVLGILWKDLPFERENPRTWTEPVIRLGMYTQQPFIDSVNTSILHAAFNQLIGTEKWIPCRNVGTFPVRFPAEKQPNDTGKHVDASFPGKDASDYFEWRVNIKSKGRALLMLVLYSDVTNADAPTIIYKGSHLDVAHLLQQEGDAGLSFIDLARSLDKLPGRQEVFATGKAGTVYLCHPFLVHSAQPHRGNTPKFMAQPPLLLRNELTITDSDTGYAPVEEAIRLALGLY</sequence>
<evidence type="ECO:0000313" key="1">
    <source>
        <dbReference type="EMBL" id="UPK67270.1"/>
    </source>
</evidence>
<reference evidence="1 2" key="1">
    <citation type="submission" date="2022-04" db="EMBL/GenBank/DDBJ databases">
        <title>The arsenic-methylating capacity of Chitinophaga filiformis YT5 during chitin decomposition.</title>
        <authorList>
            <person name="Chen G."/>
            <person name="Liang Y."/>
        </authorList>
    </citation>
    <scope>NUCLEOTIDE SEQUENCE [LARGE SCALE GENOMIC DNA]</scope>
    <source>
        <strain evidence="1 2">YT5</strain>
    </source>
</reference>
<evidence type="ECO:0000313" key="2">
    <source>
        <dbReference type="Proteomes" id="UP000830198"/>
    </source>
</evidence>
<dbReference type="RefSeq" id="WP_247809508.1">
    <property type="nucleotide sequence ID" value="NZ_CP095855.1"/>
</dbReference>
<organism evidence="1 2">
    <name type="scientific">Chitinophaga filiformis</name>
    <name type="common">Myxococcus filiformis</name>
    <name type="synonym">Flexibacter filiformis</name>
    <dbReference type="NCBI Taxonomy" id="104663"/>
    <lineage>
        <taxon>Bacteria</taxon>
        <taxon>Pseudomonadati</taxon>
        <taxon>Bacteroidota</taxon>
        <taxon>Chitinophagia</taxon>
        <taxon>Chitinophagales</taxon>
        <taxon>Chitinophagaceae</taxon>
        <taxon>Chitinophaga</taxon>
    </lineage>
</organism>
<evidence type="ECO:0008006" key="3">
    <source>
        <dbReference type="Google" id="ProtNLM"/>
    </source>
</evidence>
<dbReference type="SUPFAM" id="SSF51197">
    <property type="entry name" value="Clavaminate synthase-like"/>
    <property type="match status" value="1"/>
</dbReference>
<gene>
    <name evidence="1" type="ORF">MYF79_20225</name>
</gene>